<reference evidence="2 3" key="1">
    <citation type="submission" date="2019-04" db="EMBL/GenBank/DDBJ databases">
        <title>An improved genome assembly and genetic linkage map for asparagus bean, Vigna unguiculata ssp. sesquipedialis.</title>
        <authorList>
            <person name="Xia Q."/>
            <person name="Zhang R."/>
            <person name="Dong Y."/>
        </authorList>
    </citation>
    <scope>NUCLEOTIDE SEQUENCE [LARGE SCALE GENOMIC DNA]</scope>
    <source>
        <tissue evidence="2">Leaf</tissue>
    </source>
</reference>
<feature type="region of interest" description="Disordered" evidence="1">
    <location>
        <begin position="159"/>
        <end position="196"/>
    </location>
</feature>
<dbReference type="AlphaFoldDB" id="A0A4D6LGS7"/>
<keyword evidence="3" id="KW-1185">Reference proteome</keyword>
<dbReference type="Proteomes" id="UP000501690">
    <property type="component" value="Linkage Group LG3"/>
</dbReference>
<gene>
    <name evidence="2" type="ORF">DEO72_LG3g2061</name>
</gene>
<sequence>MWLTFAIKVRRKERGKLVHFVAYLLIAIKAHLLKEACCKGKCFSRACGKKGDNELALVAKREKMKWEWVVCWFSRRLLRPHNSQCHFWKLNSDILVVGGGGSGGGSSCGSNGHGGGGGVGYGGDLMVVVDMVTVVVVGGGGWWCMGRVGGGSCSVSGRRDGGGGNDGGRGGGCGSDHGVGSGGDSHGPKGSGGSNCGNGSSSDCSSGVGDRARGDGFGGGGDDCGGVTRGMNKKKEHSTYMIAIAVEHEGQVFDKCAQSEKKSECVRNERVVEHS</sequence>
<evidence type="ECO:0000256" key="1">
    <source>
        <dbReference type="SAM" id="MobiDB-lite"/>
    </source>
</evidence>
<evidence type="ECO:0000313" key="3">
    <source>
        <dbReference type="Proteomes" id="UP000501690"/>
    </source>
</evidence>
<name>A0A4D6LGS7_VIGUN</name>
<proteinExistence type="predicted"/>
<evidence type="ECO:0000313" key="2">
    <source>
        <dbReference type="EMBL" id="QCD87525.1"/>
    </source>
</evidence>
<accession>A0A4D6LGS7</accession>
<feature type="compositionally biased region" description="Gly residues" evidence="1">
    <location>
        <begin position="162"/>
        <end position="196"/>
    </location>
</feature>
<dbReference type="EMBL" id="CP039347">
    <property type="protein sequence ID" value="QCD87525.1"/>
    <property type="molecule type" value="Genomic_DNA"/>
</dbReference>
<protein>
    <submittedName>
        <fullName evidence="2">Uncharacterized protein</fullName>
    </submittedName>
</protein>
<organism evidence="2 3">
    <name type="scientific">Vigna unguiculata</name>
    <name type="common">Cowpea</name>
    <dbReference type="NCBI Taxonomy" id="3917"/>
    <lineage>
        <taxon>Eukaryota</taxon>
        <taxon>Viridiplantae</taxon>
        <taxon>Streptophyta</taxon>
        <taxon>Embryophyta</taxon>
        <taxon>Tracheophyta</taxon>
        <taxon>Spermatophyta</taxon>
        <taxon>Magnoliopsida</taxon>
        <taxon>eudicotyledons</taxon>
        <taxon>Gunneridae</taxon>
        <taxon>Pentapetalae</taxon>
        <taxon>rosids</taxon>
        <taxon>fabids</taxon>
        <taxon>Fabales</taxon>
        <taxon>Fabaceae</taxon>
        <taxon>Papilionoideae</taxon>
        <taxon>50 kb inversion clade</taxon>
        <taxon>NPAAA clade</taxon>
        <taxon>indigoferoid/millettioid clade</taxon>
        <taxon>Phaseoleae</taxon>
        <taxon>Vigna</taxon>
    </lineage>
</organism>
<dbReference type="PRINTS" id="PR01228">
    <property type="entry name" value="EGGSHELL"/>
</dbReference>